<accession>A0A023BCB6</accession>
<dbReference type="eggNOG" id="KOG2489">
    <property type="taxonomic scope" value="Eukaryota"/>
</dbReference>
<evidence type="ECO:0000256" key="4">
    <source>
        <dbReference type="ARBA" id="ARBA00022989"/>
    </source>
</evidence>
<dbReference type="Pfam" id="PF05602">
    <property type="entry name" value="CLPTM1"/>
    <property type="match status" value="1"/>
</dbReference>
<comment type="similarity">
    <text evidence="2">Belongs to the CLPTM1 family.</text>
</comment>
<feature type="transmembrane region" description="Helical" evidence="7">
    <location>
        <begin position="494"/>
        <end position="517"/>
    </location>
</feature>
<feature type="transmembrane region" description="Helical" evidence="7">
    <location>
        <begin position="380"/>
        <end position="400"/>
    </location>
</feature>
<feature type="region of interest" description="Disordered" evidence="6">
    <location>
        <begin position="615"/>
        <end position="634"/>
    </location>
</feature>
<dbReference type="PANTHER" id="PTHR21347">
    <property type="entry name" value="CLEFT LIP AND PALATE ASSOCIATED TRANSMEMBRANE PROTEIN-RELATED"/>
    <property type="match status" value="1"/>
</dbReference>
<evidence type="ECO:0000256" key="3">
    <source>
        <dbReference type="ARBA" id="ARBA00022692"/>
    </source>
</evidence>
<evidence type="ECO:0000313" key="9">
    <source>
        <dbReference type="Proteomes" id="UP000019763"/>
    </source>
</evidence>
<comment type="caution">
    <text evidence="8">The sequence shown here is derived from an EMBL/GenBank/DDBJ whole genome shotgun (WGS) entry which is preliminary data.</text>
</comment>
<dbReference type="Proteomes" id="UP000019763">
    <property type="component" value="Unassembled WGS sequence"/>
</dbReference>
<sequence length="659" mass="74499">MWSELIGGILFVGYVGTTLRTFIKASTPPVCAALGSECVAPGIGLGDDYVVHLHGSDFAPQEFSRSYDSELESMMLYPKGDGESVHIGSIKTKVGFESDCDATSILAGVGSVETAKASWLGAVWRKVTGKRQCVALLEFSPMESWLTNSTRIFVSVIPSLAERYDQLSFSPSRSPVSLMYQPEKRDRARKRFLLSGVESRAGFTDPYMAFPPEVRVGPIFVAGNFNSTQLLTLGKRHWLRRDRDGGLKYYPDALVETYVSPRDEYIPQDGEIRHIRAVVANKKFDVDHPSIRLSLSDVSWRKHAVEQLMMSAMGRMERQFGTTQYDSDSLKLLFAGQSPIILLVTFLVSVLHALFEMLAMASSWSNFRQTCKSQDMAQQMSSRAILLDTVLEVLILAWLYDEGEAKLVQLLLALKVVFNAWRWWRLAGVQKKQQTETVGLAGTEIGEGRGNMSEVKENRITVFKLVRTVNPLDALRPERLRVQRELLDADTFELWSLVCLSLLLLPVLAAWAVYQVAWQPQKGWFSVAVLLGAHTAYAGGFIAMTPQLYKNYYYRSVTHLPWVALTYNFLNTIIDDLFSFLIRMPKAHRISVFRDDVIFVIYWLQKIHYAKQQKTAERPNALKQPKAIPEEERMPFIKSSVELKSRRPKTVHSSKAVHS</sequence>
<dbReference type="VEuPathDB" id="CryptoDB:GNI_014680"/>
<keyword evidence="5 7" id="KW-0472">Membrane</keyword>
<evidence type="ECO:0000256" key="7">
    <source>
        <dbReference type="SAM" id="Phobius"/>
    </source>
</evidence>
<dbReference type="GO" id="GO:0012505">
    <property type="term" value="C:endomembrane system"/>
    <property type="evidence" value="ECO:0007669"/>
    <property type="project" value="TreeGrafter"/>
</dbReference>
<organism evidence="8 9">
    <name type="scientific">Gregarina niphandrodes</name>
    <name type="common">Septate eugregarine</name>
    <dbReference type="NCBI Taxonomy" id="110365"/>
    <lineage>
        <taxon>Eukaryota</taxon>
        <taxon>Sar</taxon>
        <taxon>Alveolata</taxon>
        <taxon>Apicomplexa</taxon>
        <taxon>Conoidasida</taxon>
        <taxon>Gregarinasina</taxon>
        <taxon>Eugregarinorida</taxon>
        <taxon>Gregarinidae</taxon>
        <taxon>Gregarina</taxon>
    </lineage>
</organism>
<name>A0A023BCB6_GRENI</name>
<dbReference type="GO" id="GO:0016020">
    <property type="term" value="C:membrane"/>
    <property type="evidence" value="ECO:0007669"/>
    <property type="project" value="UniProtKB-SubCell"/>
</dbReference>
<dbReference type="EMBL" id="AFNH02000107">
    <property type="protein sequence ID" value="EZG83578.1"/>
    <property type="molecule type" value="Genomic_DNA"/>
</dbReference>
<evidence type="ECO:0000256" key="6">
    <source>
        <dbReference type="SAM" id="MobiDB-lite"/>
    </source>
</evidence>
<dbReference type="InterPro" id="IPR008429">
    <property type="entry name" value="CLPTM1"/>
</dbReference>
<dbReference type="GeneID" id="22910803"/>
<reference evidence="8" key="1">
    <citation type="submission" date="2013-12" db="EMBL/GenBank/DDBJ databases">
        <authorList>
            <person name="Omoto C.K."/>
            <person name="Sibley D."/>
            <person name="Venepally P."/>
            <person name="Hadjithomas M."/>
            <person name="Karamycheva S."/>
            <person name="Brunk B."/>
            <person name="Roos D."/>
            <person name="Caler E."/>
            <person name="Lorenzi H."/>
        </authorList>
    </citation>
    <scope>NUCLEOTIDE SEQUENCE</scope>
</reference>
<evidence type="ECO:0000256" key="1">
    <source>
        <dbReference type="ARBA" id="ARBA00004141"/>
    </source>
</evidence>
<dbReference type="PANTHER" id="PTHR21347:SF0">
    <property type="entry name" value="LIPID SCRAMBLASE CLPTM1L"/>
    <property type="match status" value="1"/>
</dbReference>
<evidence type="ECO:0000256" key="5">
    <source>
        <dbReference type="ARBA" id="ARBA00023136"/>
    </source>
</evidence>
<feature type="transmembrane region" description="Helical" evidence="7">
    <location>
        <begin position="340"/>
        <end position="359"/>
    </location>
</feature>
<keyword evidence="4 7" id="KW-1133">Transmembrane helix</keyword>
<evidence type="ECO:0000313" key="8">
    <source>
        <dbReference type="EMBL" id="EZG83578.1"/>
    </source>
</evidence>
<keyword evidence="3 7" id="KW-0812">Transmembrane</keyword>
<protein>
    <submittedName>
        <fullName evidence="8">Cleft lip and palate transmembrane protein 1</fullName>
    </submittedName>
</protein>
<gene>
    <name evidence="8" type="ORF">GNI_014680</name>
</gene>
<keyword evidence="9" id="KW-1185">Reference proteome</keyword>
<feature type="transmembrane region" description="Helical" evidence="7">
    <location>
        <begin position="523"/>
        <end position="545"/>
    </location>
</feature>
<dbReference type="OrthoDB" id="354180at2759"/>
<dbReference type="AlphaFoldDB" id="A0A023BCB6"/>
<comment type="subcellular location">
    <subcellularLocation>
        <location evidence="1">Membrane</location>
        <topology evidence="1">Multi-pass membrane protein</topology>
    </subcellularLocation>
</comment>
<dbReference type="RefSeq" id="XP_011128939.1">
    <property type="nucleotide sequence ID" value="XM_011130637.1"/>
</dbReference>
<evidence type="ECO:0000256" key="2">
    <source>
        <dbReference type="ARBA" id="ARBA00009310"/>
    </source>
</evidence>
<proteinExistence type="inferred from homology"/>